<organism evidence="2 4">
    <name type="scientific">Kaistella antarctica</name>
    <dbReference type="NCBI Taxonomy" id="266748"/>
    <lineage>
        <taxon>Bacteria</taxon>
        <taxon>Pseudomonadati</taxon>
        <taxon>Bacteroidota</taxon>
        <taxon>Flavobacteriia</taxon>
        <taxon>Flavobacteriales</taxon>
        <taxon>Weeksellaceae</taxon>
        <taxon>Chryseobacterium group</taxon>
        <taxon>Kaistella</taxon>
    </lineage>
</organism>
<evidence type="ECO:0000313" key="3">
    <source>
        <dbReference type="Proteomes" id="UP000028349"/>
    </source>
</evidence>
<dbReference type="OrthoDB" id="1436642at2"/>
<dbReference type="EMBL" id="LR134441">
    <property type="protein sequence ID" value="VEI00382.1"/>
    <property type="molecule type" value="Genomic_DNA"/>
</dbReference>
<dbReference type="RefSeq" id="WP_034717912.1">
    <property type="nucleotide sequence ID" value="NZ_FOIX01000001.1"/>
</dbReference>
<dbReference type="Proteomes" id="UP000028349">
    <property type="component" value="Unassembled WGS sequence"/>
</dbReference>
<dbReference type="KEGG" id="cant:NCTC13489_02085"/>
<gene>
    <name evidence="1" type="ORF">HY04_05355</name>
    <name evidence="2" type="ORF">NCTC13489_02085</name>
</gene>
<evidence type="ECO:0000313" key="2">
    <source>
        <dbReference type="EMBL" id="VEI00382.1"/>
    </source>
</evidence>
<protein>
    <submittedName>
        <fullName evidence="2">Uncharacterized protein</fullName>
    </submittedName>
</protein>
<reference evidence="2 4" key="2">
    <citation type="submission" date="2018-12" db="EMBL/GenBank/DDBJ databases">
        <authorList>
            <consortium name="Pathogen Informatics"/>
        </authorList>
    </citation>
    <scope>NUCLEOTIDE SEQUENCE [LARGE SCALE GENOMIC DNA]</scope>
    <source>
        <strain evidence="2 4">NCTC13489</strain>
    </source>
</reference>
<dbReference type="AlphaFoldDB" id="A0A448NSU1"/>
<dbReference type="EMBL" id="JPEP01000002">
    <property type="protein sequence ID" value="KEY17956.1"/>
    <property type="molecule type" value="Genomic_DNA"/>
</dbReference>
<proteinExistence type="predicted"/>
<keyword evidence="3" id="KW-1185">Reference proteome</keyword>
<name>A0A448NSU1_9FLAO</name>
<accession>A0A448NSU1</accession>
<sequence>MLDNLLQELLSLSPSNVFEIGHLKIWLKKNHKFYEECKWSSGFEKEHTNSFVNCTNKKEFQYLYESLNDIVQLHKFEKFAEEELAIYKSINLNKSEVRNWIIKNEQFASEDLACFFTDYLDYSDNQEAIINLLVYRNSERKTDVFLDINEIQHLVNYKTLFDELYYSKKLYSEGIERIIPS</sequence>
<dbReference type="Proteomes" id="UP000270036">
    <property type="component" value="Chromosome"/>
</dbReference>
<evidence type="ECO:0000313" key="1">
    <source>
        <dbReference type="EMBL" id="KEY17956.1"/>
    </source>
</evidence>
<reference evidence="1 3" key="1">
    <citation type="submission" date="2014-07" db="EMBL/GenBank/DDBJ databases">
        <authorList>
            <person name="Pisani N.G."/>
            <person name="Newman J.D."/>
        </authorList>
    </citation>
    <scope>NUCLEOTIDE SEQUENCE [LARGE SCALE GENOMIC DNA]</scope>
    <source>
        <strain evidence="1 3">LMG 24720</strain>
    </source>
</reference>
<evidence type="ECO:0000313" key="4">
    <source>
        <dbReference type="Proteomes" id="UP000270036"/>
    </source>
</evidence>